<reference evidence="2" key="1">
    <citation type="submission" date="2022-11" db="EMBL/GenBank/DDBJ databases">
        <title>Chromosomal genome sequence assembly and mating type (MAT) locus characterization of the leprose asexual lichenized fungus Lepraria neglecta (Nyl.) Erichsen.</title>
        <authorList>
            <person name="Allen J.L."/>
            <person name="Pfeffer B."/>
        </authorList>
    </citation>
    <scope>NUCLEOTIDE SEQUENCE</scope>
    <source>
        <strain evidence="2">Allen 5258</strain>
    </source>
</reference>
<evidence type="ECO:0000313" key="3">
    <source>
        <dbReference type="Proteomes" id="UP001276659"/>
    </source>
</evidence>
<dbReference type="EMBL" id="JASNWA010000010">
    <property type="protein sequence ID" value="KAK3167878.1"/>
    <property type="molecule type" value="Genomic_DNA"/>
</dbReference>
<dbReference type="Proteomes" id="UP001276659">
    <property type="component" value="Unassembled WGS sequence"/>
</dbReference>
<feature type="region of interest" description="Disordered" evidence="1">
    <location>
        <begin position="59"/>
        <end position="186"/>
    </location>
</feature>
<organism evidence="2 3">
    <name type="scientific">Lepraria neglecta</name>
    <dbReference type="NCBI Taxonomy" id="209136"/>
    <lineage>
        <taxon>Eukaryota</taxon>
        <taxon>Fungi</taxon>
        <taxon>Dikarya</taxon>
        <taxon>Ascomycota</taxon>
        <taxon>Pezizomycotina</taxon>
        <taxon>Lecanoromycetes</taxon>
        <taxon>OSLEUM clade</taxon>
        <taxon>Lecanoromycetidae</taxon>
        <taxon>Lecanorales</taxon>
        <taxon>Lecanorineae</taxon>
        <taxon>Stereocaulaceae</taxon>
        <taxon>Lepraria</taxon>
    </lineage>
</organism>
<gene>
    <name evidence="2" type="ORF">OEA41_004324</name>
</gene>
<evidence type="ECO:0000256" key="1">
    <source>
        <dbReference type="SAM" id="MobiDB-lite"/>
    </source>
</evidence>
<accession>A0AAE0DI63</accession>
<dbReference type="AlphaFoldDB" id="A0AAE0DI63"/>
<feature type="compositionally biased region" description="Polar residues" evidence="1">
    <location>
        <begin position="154"/>
        <end position="186"/>
    </location>
</feature>
<name>A0AAE0DI63_9LECA</name>
<protein>
    <submittedName>
        <fullName evidence="2">Uncharacterized protein</fullName>
    </submittedName>
</protein>
<evidence type="ECO:0000313" key="2">
    <source>
        <dbReference type="EMBL" id="KAK3167878.1"/>
    </source>
</evidence>
<sequence>MEENWYKPEAGEPYRPLIAIPNQVVELATWFTNCAQLFFTGIDPPSTLVPAASMVPDVTCGNPDPTADPAARQTLTGPEATPTPGQAPKLPQPEATAPSTTDNEQTGSAAEGGPKESAPAPSSQRHPFKPTPAQNQQFSTHQNEHMSEEAREPSATQSSDDPKQTVTSTVGLSPSENSIVLPGDSQTSKQTISAAAGHVAAAGSSGVYVDGSKLDYDSWPMTISSVDESTGINIGSQTEPMSGPAPESVSNLVAEGPRTTVGGIAISVDTSNNAIFGGTMPAMSTISPSRPIPPMKNRVVNLNDSATLQRDFCCWHHPYGPCTAHHSIRCANIP</sequence>
<feature type="compositionally biased region" description="Polar residues" evidence="1">
    <location>
        <begin position="132"/>
        <end position="141"/>
    </location>
</feature>
<proteinExistence type="predicted"/>
<feature type="compositionally biased region" description="Polar residues" evidence="1">
    <location>
        <begin position="97"/>
        <end position="108"/>
    </location>
</feature>
<comment type="caution">
    <text evidence="2">The sequence shown here is derived from an EMBL/GenBank/DDBJ whole genome shotgun (WGS) entry which is preliminary data.</text>
</comment>
<feature type="compositionally biased region" description="Basic and acidic residues" evidence="1">
    <location>
        <begin position="142"/>
        <end position="152"/>
    </location>
</feature>
<keyword evidence="3" id="KW-1185">Reference proteome</keyword>